<keyword evidence="2" id="KW-1185">Reference proteome</keyword>
<proteinExistence type="predicted"/>
<dbReference type="Proteomes" id="UP000836841">
    <property type="component" value="Chromosome 1"/>
</dbReference>
<reference evidence="1 2" key="1">
    <citation type="submission" date="2022-03" db="EMBL/GenBank/DDBJ databases">
        <authorList>
            <person name="Nunn A."/>
            <person name="Chopra R."/>
            <person name="Nunn A."/>
            <person name="Contreras Garrido A."/>
        </authorList>
    </citation>
    <scope>NUCLEOTIDE SEQUENCE [LARGE SCALE GENOMIC DNA]</scope>
</reference>
<name>A0AAU9R9F2_THLAR</name>
<sequence>MPVSAIFEFRELYTYLTIHRYVENRGYTETGYEKWRRNHMNNFGSKVVDIATSRSIRTTLHISTGHGEYNHQVSSQGESKGCSGCGCCKCSCLSLKGCFSYCKKPRCVSCCCSCPKFECWSCFGMRKCPNFP</sequence>
<protein>
    <submittedName>
        <fullName evidence="1">Uncharacterized protein</fullName>
    </submittedName>
</protein>
<organism evidence="1 2">
    <name type="scientific">Thlaspi arvense</name>
    <name type="common">Field penny-cress</name>
    <dbReference type="NCBI Taxonomy" id="13288"/>
    <lineage>
        <taxon>Eukaryota</taxon>
        <taxon>Viridiplantae</taxon>
        <taxon>Streptophyta</taxon>
        <taxon>Embryophyta</taxon>
        <taxon>Tracheophyta</taxon>
        <taxon>Spermatophyta</taxon>
        <taxon>Magnoliopsida</taxon>
        <taxon>eudicotyledons</taxon>
        <taxon>Gunneridae</taxon>
        <taxon>Pentapetalae</taxon>
        <taxon>rosids</taxon>
        <taxon>malvids</taxon>
        <taxon>Brassicales</taxon>
        <taxon>Brassicaceae</taxon>
        <taxon>Thlaspideae</taxon>
        <taxon>Thlaspi</taxon>
    </lineage>
</organism>
<evidence type="ECO:0000313" key="1">
    <source>
        <dbReference type="EMBL" id="CAH2034871.1"/>
    </source>
</evidence>
<evidence type="ECO:0000313" key="2">
    <source>
        <dbReference type="Proteomes" id="UP000836841"/>
    </source>
</evidence>
<dbReference type="EMBL" id="OU466857">
    <property type="protein sequence ID" value="CAH2034871.1"/>
    <property type="molecule type" value="Genomic_DNA"/>
</dbReference>
<accession>A0AAU9R9F2</accession>
<gene>
    <name evidence="1" type="ORF">TAV2_LOCUS3685</name>
</gene>
<dbReference type="AlphaFoldDB" id="A0AAU9R9F2"/>